<reference evidence="2" key="1">
    <citation type="journal article" date="2009" name="Science">
        <title>Polydnaviruses of Braconid Wasps Derive from an Ancestral Nudivirus.</title>
        <authorList>
            <person name="Bezier A."/>
            <person name="Annaheim M."/>
            <person name="Herbiniere J."/>
            <person name="Wetterwald C."/>
            <person name="Gyapay G."/>
            <person name="Bernard-Samain S."/>
            <person name="Wincker P."/>
            <person name="Roditi I."/>
            <person name="Heller M."/>
            <person name="Belgahzi M."/>
            <person name="Pfister-Wilhem R."/>
            <person name="Periquet G."/>
            <person name="Dupuy C."/>
            <person name="Huguet E."/>
            <person name="Volkoff A.N."/>
            <person name="Lanzrein B."/>
            <person name="Drezen J.M."/>
        </authorList>
    </citation>
    <scope>NUCLEOTIDE SEQUENCE</scope>
    <source>
        <tissue evidence="2">Ovary</tissue>
    </source>
</reference>
<keyword evidence="1" id="KW-0732">Signal</keyword>
<dbReference type="Pfam" id="PF05092">
    <property type="entry name" value="PIF"/>
    <property type="match status" value="1"/>
</dbReference>
<proteinExistence type="evidence at transcript level"/>
<evidence type="ECO:0000256" key="1">
    <source>
        <dbReference type="SAM" id="SignalP"/>
    </source>
</evidence>
<gene>
    <name evidence="2" type="primary">pif-1</name>
</gene>
<evidence type="ECO:0000313" key="2">
    <source>
        <dbReference type="EMBL" id="CAR40193.1"/>
    </source>
</evidence>
<sequence>MKWYIMVTVAFFVLIICSLINTDPELTRDNLQPFSSKARFLPLPDDTDLPDIPENIPKIYKQKCKIDDVNSCSKYPNTVCERFDKETKVHFSTDSSRSTIIKNKDPNEGYCMNIHHLSNRCNIFHGYWALIKKSNEDNSYMKVCVCYRPGYIGNLKLFDACETPFICDGKVNDINNKFESIECVCKKEEESTRFKNKDDDVEFPVCTPKKITNVVNWASILIPPEFKDNLIDADAHYPADIASNIKPLDKLIDPCSICPLTGQQTGAEAIHAFSGSDATVFCATRKRDWGIPFRRRPDNRLLRGNFGPDGVLALKWDKIIVEDDGVGTNPQRFTYIISPCNENKKFYDTLNIEYKQFAINVGENNFLSVTILPKSSFIPTPIWVMLMGIMELH</sequence>
<feature type="signal peptide" evidence="1">
    <location>
        <begin position="1"/>
        <end position="22"/>
    </location>
</feature>
<accession>B9W4A9</accession>
<name>B9W4A9_9HYME</name>
<protein>
    <submittedName>
        <fullName evidence="2">Putative per os infectivity factor PIF-1</fullName>
    </submittedName>
</protein>
<dbReference type="AlphaFoldDB" id="B9W4A9"/>
<dbReference type="EMBL" id="FM201585">
    <property type="protein sequence ID" value="CAR40193.1"/>
    <property type="molecule type" value="mRNA"/>
</dbReference>
<feature type="chain" id="PRO_5002892417" evidence="1">
    <location>
        <begin position="23"/>
        <end position="393"/>
    </location>
</feature>
<organism evidence="2">
    <name type="scientific">Chelonus inanitus</name>
    <dbReference type="NCBI Taxonomy" id="49201"/>
    <lineage>
        <taxon>Eukaryota</taxon>
        <taxon>Metazoa</taxon>
        <taxon>Ecdysozoa</taxon>
        <taxon>Arthropoda</taxon>
        <taxon>Hexapoda</taxon>
        <taxon>Insecta</taxon>
        <taxon>Pterygota</taxon>
        <taxon>Neoptera</taxon>
        <taxon>Endopterygota</taxon>
        <taxon>Hymenoptera</taxon>
        <taxon>Apocrita</taxon>
        <taxon>Ichneumonoidea</taxon>
        <taxon>Braconidae</taxon>
        <taxon>Cheloninae</taxon>
        <taxon>Chelonus</taxon>
    </lineage>
</organism>
<dbReference type="InterPro" id="IPR007784">
    <property type="entry name" value="PIR"/>
</dbReference>